<keyword evidence="8 14" id="KW-0863">Zinc-finger</keyword>
<keyword evidence="5" id="KW-0808">Transferase</keyword>
<name>A0A7J8NLI9_9ROSI</name>
<dbReference type="PROSITE" id="PS50089">
    <property type="entry name" value="ZF_RING_2"/>
    <property type="match status" value="2"/>
</dbReference>
<feature type="chain" id="PRO_5029473514" description="RING-type E3 ubiquitin transferase" evidence="16">
    <location>
        <begin position="20"/>
        <end position="289"/>
    </location>
</feature>
<evidence type="ECO:0000256" key="10">
    <source>
        <dbReference type="ARBA" id="ARBA00022833"/>
    </source>
</evidence>
<comment type="subcellular location">
    <subcellularLocation>
        <location evidence="2">Membrane</location>
        <topology evidence="2">Single-pass membrane protein</topology>
    </subcellularLocation>
</comment>
<evidence type="ECO:0000256" key="13">
    <source>
        <dbReference type="ARBA" id="ARBA00024209"/>
    </source>
</evidence>
<dbReference type="PANTHER" id="PTHR46905">
    <property type="entry name" value="RING-H2 FINGER PROTEIN ATL78"/>
    <property type="match status" value="1"/>
</dbReference>
<dbReference type="SMART" id="SM00184">
    <property type="entry name" value="RING"/>
    <property type="match status" value="2"/>
</dbReference>
<gene>
    <name evidence="18" type="ORF">Golob_024256</name>
</gene>
<dbReference type="FunFam" id="3.30.40.10:FF:000187">
    <property type="entry name" value="E3 ubiquitin-protein ligase ATL6"/>
    <property type="match status" value="1"/>
</dbReference>
<dbReference type="PANTHER" id="PTHR46905:SF5">
    <property type="entry name" value="RING-TYPE E3 UBIQUITIN TRANSFERASE"/>
    <property type="match status" value="1"/>
</dbReference>
<proteinExistence type="inferred from homology"/>
<evidence type="ECO:0000256" key="15">
    <source>
        <dbReference type="SAM" id="Phobius"/>
    </source>
</evidence>
<dbReference type="Pfam" id="PF13639">
    <property type="entry name" value="zf-RING_2"/>
    <property type="match status" value="2"/>
</dbReference>
<dbReference type="GO" id="GO:0061630">
    <property type="term" value="F:ubiquitin protein ligase activity"/>
    <property type="evidence" value="ECO:0007669"/>
    <property type="project" value="UniProtKB-EC"/>
</dbReference>
<evidence type="ECO:0000256" key="1">
    <source>
        <dbReference type="ARBA" id="ARBA00000900"/>
    </source>
</evidence>
<evidence type="ECO:0000256" key="6">
    <source>
        <dbReference type="ARBA" id="ARBA00022692"/>
    </source>
</evidence>
<evidence type="ECO:0000259" key="17">
    <source>
        <dbReference type="PROSITE" id="PS50089"/>
    </source>
</evidence>
<keyword evidence="19" id="KW-1185">Reference proteome</keyword>
<evidence type="ECO:0000256" key="9">
    <source>
        <dbReference type="ARBA" id="ARBA00022786"/>
    </source>
</evidence>
<comment type="caution">
    <text evidence="18">The sequence shown here is derived from an EMBL/GenBank/DDBJ whole genome shotgun (WGS) entry which is preliminary data.</text>
</comment>
<keyword evidence="9" id="KW-0833">Ubl conjugation pathway</keyword>
<accession>A0A7J8NLI9</accession>
<dbReference type="InterPro" id="IPR044602">
    <property type="entry name" value="ATL10/ATL72-79-like"/>
</dbReference>
<evidence type="ECO:0000256" key="14">
    <source>
        <dbReference type="PROSITE-ProRule" id="PRU00175"/>
    </source>
</evidence>
<dbReference type="UniPathway" id="UPA00143"/>
<keyword evidence="6 15" id="KW-0812">Transmembrane</keyword>
<keyword evidence="11 15" id="KW-1133">Transmembrane helix</keyword>
<evidence type="ECO:0000256" key="8">
    <source>
        <dbReference type="ARBA" id="ARBA00022771"/>
    </source>
</evidence>
<keyword evidence="12 15" id="KW-0472">Membrane</keyword>
<dbReference type="AlphaFoldDB" id="A0A7J8NLI9"/>
<reference evidence="18 19" key="1">
    <citation type="journal article" date="2019" name="Genome Biol. Evol.">
        <title>Insights into the evolution of the New World diploid cottons (Gossypium, subgenus Houzingenia) based on genome sequencing.</title>
        <authorList>
            <person name="Grover C.E."/>
            <person name="Arick M.A. 2nd"/>
            <person name="Thrash A."/>
            <person name="Conover J.L."/>
            <person name="Sanders W.S."/>
            <person name="Peterson D.G."/>
            <person name="Frelichowski J.E."/>
            <person name="Scheffler J.A."/>
            <person name="Scheffler B.E."/>
            <person name="Wendel J.F."/>
        </authorList>
    </citation>
    <scope>NUCLEOTIDE SEQUENCE [LARGE SCALE GENOMIC DNA]</scope>
    <source>
        <strain evidence="18">157</strain>
        <tissue evidence="18">Leaf</tissue>
    </source>
</reference>
<dbReference type="InterPro" id="IPR001841">
    <property type="entry name" value="Znf_RING"/>
</dbReference>
<comment type="similarity">
    <text evidence="13">Belongs to the RING-type zinc finger family. ATL subfamily.</text>
</comment>
<dbReference type="InterPro" id="IPR013083">
    <property type="entry name" value="Znf_RING/FYVE/PHD"/>
</dbReference>
<feature type="domain" description="RING-type" evidence="17">
    <location>
        <begin position="63"/>
        <end position="105"/>
    </location>
</feature>
<keyword evidence="10" id="KW-0862">Zinc</keyword>
<keyword evidence="7" id="KW-0479">Metal-binding</keyword>
<protein>
    <recommendedName>
        <fullName evidence="4">RING-type E3 ubiquitin transferase</fullName>
        <ecNumber evidence="4">2.3.2.27</ecNumber>
    </recommendedName>
</protein>
<comment type="pathway">
    <text evidence="3">Protein modification; protein ubiquitination.</text>
</comment>
<dbReference type="EC" id="2.3.2.27" evidence="4"/>
<dbReference type="EMBL" id="JABEZX010357131">
    <property type="protein sequence ID" value="MBA0577766.1"/>
    <property type="molecule type" value="Genomic_DNA"/>
</dbReference>
<dbReference type="CDD" id="cd16461">
    <property type="entry name" value="RING-H2_EL5-like"/>
    <property type="match status" value="1"/>
</dbReference>
<evidence type="ECO:0000256" key="5">
    <source>
        <dbReference type="ARBA" id="ARBA00022679"/>
    </source>
</evidence>
<comment type="catalytic activity">
    <reaction evidence="1">
        <text>S-ubiquitinyl-[E2 ubiquitin-conjugating enzyme]-L-cysteine + [acceptor protein]-L-lysine = [E2 ubiquitin-conjugating enzyme]-L-cysteine + N(6)-ubiquitinyl-[acceptor protein]-L-lysine.</text>
        <dbReference type="EC" id="2.3.2.27"/>
    </reaction>
</comment>
<evidence type="ECO:0000256" key="7">
    <source>
        <dbReference type="ARBA" id="ARBA00022723"/>
    </source>
</evidence>
<feature type="domain" description="RING-type" evidence="17">
    <location>
        <begin position="228"/>
        <end position="269"/>
    </location>
</feature>
<feature type="signal peptide" evidence="16">
    <location>
        <begin position="1"/>
        <end position="19"/>
    </location>
</feature>
<evidence type="ECO:0000313" key="18">
    <source>
        <dbReference type="EMBL" id="MBA0577766.1"/>
    </source>
</evidence>
<dbReference type="GO" id="GO:0016020">
    <property type="term" value="C:membrane"/>
    <property type="evidence" value="ECO:0007669"/>
    <property type="project" value="UniProtKB-SubCell"/>
</dbReference>
<evidence type="ECO:0000256" key="2">
    <source>
        <dbReference type="ARBA" id="ARBA00004167"/>
    </source>
</evidence>
<keyword evidence="16" id="KW-0732">Signal</keyword>
<evidence type="ECO:0000256" key="12">
    <source>
        <dbReference type="ARBA" id="ARBA00023136"/>
    </source>
</evidence>
<evidence type="ECO:0000256" key="4">
    <source>
        <dbReference type="ARBA" id="ARBA00012483"/>
    </source>
</evidence>
<evidence type="ECO:0000256" key="3">
    <source>
        <dbReference type="ARBA" id="ARBA00004906"/>
    </source>
</evidence>
<dbReference type="GO" id="GO:0016567">
    <property type="term" value="P:protein ubiquitination"/>
    <property type="evidence" value="ECO:0007669"/>
    <property type="project" value="UniProtKB-UniPathway"/>
</dbReference>
<evidence type="ECO:0000256" key="11">
    <source>
        <dbReference type="ARBA" id="ARBA00022989"/>
    </source>
</evidence>
<dbReference type="Proteomes" id="UP000593572">
    <property type="component" value="Unassembled WGS sequence"/>
</dbReference>
<evidence type="ECO:0000256" key="16">
    <source>
        <dbReference type="SAM" id="SignalP"/>
    </source>
</evidence>
<feature type="transmembrane region" description="Helical" evidence="15">
    <location>
        <begin position="157"/>
        <end position="177"/>
    </location>
</feature>
<sequence>MSFLGLFCMVKCAIRGSSSVASESGVNPSAKLANKGVERKALNSFPTIKYATELKLTNLDTACAICLSEFAAEERLRILPKCNHGFHTQCIDNWLSSHSSCPTCRHCLLETDQKTDNCSPIDSLEQPLPVQESIINVNNTRNDKDNFSIINYLHANAPILLLLLTCTIISCLGLFCVSKCGIRGSSSVAADSGVIPSAKSGIEENTLNAFPIVKYATELKLPSLDTACAICLSKFTAREHLRILPKCNHGFHTPCIDTWLISHSSCRHCLAETEQKTNNCSQAESLPLC</sequence>
<dbReference type="Gene3D" id="3.30.40.10">
    <property type="entry name" value="Zinc/RING finger domain, C3HC4 (zinc finger)"/>
    <property type="match status" value="2"/>
</dbReference>
<evidence type="ECO:0000313" key="19">
    <source>
        <dbReference type="Proteomes" id="UP000593572"/>
    </source>
</evidence>
<dbReference type="GO" id="GO:0008270">
    <property type="term" value="F:zinc ion binding"/>
    <property type="evidence" value="ECO:0007669"/>
    <property type="project" value="UniProtKB-KW"/>
</dbReference>
<dbReference type="SUPFAM" id="SSF57850">
    <property type="entry name" value="RING/U-box"/>
    <property type="match status" value="2"/>
</dbReference>
<organism evidence="18 19">
    <name type="scientific">Gossypium lobatum</name>
    <dbReference type="NCBI Taxonomy" id="34289"/>
    <lineage>
        <taxon>Eukaryota</taxon>
        <taxon>Viridiplantae</taxon>
        <taxon>Streptophyta</taxon>
        <taxon>Embryophyta</taxon>
        <taxon>Tracheophyta</taxon>
        <taxon>Spermatophyta</taxon>
        <taxon>Magnoliopsida</taxon>
        <taxon>eudicotyledons</taxon>
        <taxon>Gunneridae</taxon>
        <taxon>Pentapetalae</taxon>
        <taxon>rosids</taxon>
        <taxon>malvids</taxon>
        <taxon>Malvales</taxon>
        <taxon>Malvaceae</taxon>
        <taxon>Malvoideae</taxon>
        <taxon>Gossypium</taxon>
    </lineage>
</organism>